<name>A0A0E9SU64_ANGAN</name>
<organism evidence="2">
    <name type="scientific">Anguilla anguilla</name>
    <name type="common">European freshwater eel</name>
    <name type="synonym">Muraena anguilla</name>
    <dbReference type="NCBI Taxonomy" id="7936"/>
    <lineage>
        <taxon>Eukaryota</taxon>
        <taxon>Metazoa</taxon>
        <taxon>Chordata</taxon>
        <taxon>Craniata</taxon>
        <taxon>Vertebrata</taxon>
        <taxon>Euteleostomi</taxon>
        <taxon>Actinopterygii</taxon>
        <taxon>Neopterygii</taxon>
        <taxon>Teleostei</taxon>
        <taxon>Anguilliformes</taxon>
        <taxon>Anguillidae</taxon>
        <taxon>Anguilla</taxon>
    </lineage>
</organism>
<dbReference type="EMBL" id="GBXM01064372">
    <property type="protein sequence ID" value="JAH44205.1"/>
    <property type="molecule type" value="Transcribed_RNA"/>
</dbReference>
<sequence length="22" mass="2474">MTAAQLTDTRNGLKSTNNFSFR</sequence>
<evidence type="ECO:0000256" key="1">
    <source>
        <dbReference type="SAM" id="MobiDB-lite"/>
    </source>
</evidence>
<proteinExistence type="predicted"/>
<dbReference type="AlphaFoldDB" id="A0A0E9SU64"/>
<accession>A0A0E9SU64</accession>
<reference evidence="2" key="1">
    <citation type="submission" date="2014-11" db="EMBL/GenBank/DDBJ databases">
        <authorList>
            <person name="Amaro Gonzalez C."/>
        </authorList>
    </citation>
    <scope>NUCLEOTIDE SEQUENCE</scope>
</reference>
<feature type="region of interest" description="Disordered" evidence="1">
    <location>
        <begin position="1"/>
        <end position="22"/>
    </location>
</feature>
<reference evidence="2" key="2">
    <citation type="journal article" date="2015" name="Fish Shellfish Immunol.">
        <title>Early steps in the European eel (Anguilla anguilla)-Vibrio vulnificus interaction in the gills: Role of the RtxA13 toxin.</title>
        <authorList>
            <person name="Callol A."/>
            <person name="Pajuelo D."/>
            <person name="Ebbesson L."/>
            <person name="Teles M."/>
            <person name="MacKenzie S."/>
            <person name="Amaro C."/>
        </authorList>
    </citation>
    <scope>NUCLEOTIDE SEQUENCE</scope>
</reference>
<evidence type="ECO:0000313" key="2">
    <source>
        <dbReference type="EMBL" id="JAH44205.1"/>
    </source>
</evidence>
<protein>
    <submittedName>
        <fullName evidence="2">Uncharacterized protein</fullName>
    </submittedName>
</protein>